<reference evidence="2 3" key="1">
    <citation type="submission" date="2018-11" db="EMBL/GenBank/DDBJ databases">
        <title>Genomic profiling of Staphylococcus species from a Poultry farm system in KwaZulu-Natal, South Africa.</title>
        <authorList>
            <person name="Amoako D.G."/>
            <person name="Somboro A.M."/>
            <person name="Abia A.L.K."/>
            <person name="Bester L.A."/>
            <person name="Essack S.Y."/>
        </authorList>
    </citation>
    <scope>NUCLEOTIDE SEQUENCE [LARGE SCALE GENOMIC DNA]</scope>
    <source>
        <strain evidence="2 3">SA11</strain>
    </source>
</reference>
<dbReference type="RefSeq" id="WP_277985952.1">
    <property type="nucleotide sequence ID" value="NZ_RQTE01000349.1"/>
</dbReference>
<dbReference type="GO" id="GO:0051287">
    <property type="term" value="F:NAD binding"/>
    <property type="evidence" value="ECO:0007669"/>
    <property type="project" value="InterPro"/>
</dbReference>
<dbReference type="InterPro" id="IPR036291">
    <property type="entry name" value="NAD(P)-bd_dom_sf"/>
</dbReference>
<feature type="domain" description="Glycerol-3-phosphate dehydrogenase NAD-dependent N-terminal" evidence="1">
    <location>
        <begin position="2"/>
        <end position="104"/>
    </location>
</feature>
<accession>A0A4Q7CLK4</accession>
<comment type="caution">
    <text evidence="2">The sequence shown here is derived from an EMBL/GenBank/DDBJ whole genome shotgun (WGS) entry which is preliminary data.</text>
</comment>
<dbReference type="AlphaFoldDB" id="A0A4Q7CLK4"/>
<dbReference type="Pfam" id="PF01210">
    <property type="entry name" value="NAD_Gly3P_dh_N"/>
    <property type="match status" value="1"/>
</dbReference>
<name>A0A4Q7CLK4_9STAP</name>
<dbReference type="EMBL" id="RQTE01000349">
    <property type="protein sequence ID" value="RZI00072.1"/>
    <property type="molecule type" value="Genomic_DNA"/>
</dbReference>
<proteinExistence type="predicted"/>
<dbReference type="InterPro" id="IPR011128">
    <property type="entry name" value="G3P_DH_NAD-dep_N"/>
</dbReference>
<dbReference type="Proteomes" id="UP000293854">
    <property type="component" value="Unassembled WGS sequence"/>
</dbReference>
<feature type="non-terminal residue" evidence="2">
    <location>
        <position position="115"/>
    </location>
</feature>
<dbReference type="SUPFAM" id="SSF51735">
    <property type="entry name" value="NAD(P)-binding Rossmann-fold domains"/>
    <property type="match status" value="1"/>
</dbReference>
<organism evidence="2 3">
    <name type="scientific">Staphylococcus condimenti</name>
    <dbReference type="NCBI Taxonomy" id="70255"/>
    <lineage>
        <taxon>Bacteria</taxon>
        <taxon>Bacillati</taxon>
        <taxon>Bacillota</taxon>
        <taxon>Bacilli</taxon>
        <taxon>Bacillales</taxon>
        <taxon>Staphylococcaceae</taxon>
        <taxon>Staphylococcus</taxon>
    </lineage>
</organism>
<evidence type="ECO:0000313" key="3">
    <source>
        <dbReference type="Proteomes" id="UP000293854"/>
    </source>
</evidence>
<dbReference type="PANTHER" id="PTHR38015">
    <property type="entry name" value="BLR6086 PROTEIN"/>
    <property type="match status" value="1"/>
</dbReference>
<protein>
    <submittedName>
        <fullName evidence="2">Octopine dehydrogenase</fullName>
    </submittedName>
</protein>
<dbReference type="InterPro" id="IPR051729">
    <property type="entry name" value="Opine/Lysopine_DH"/>
</dbReference>
<evidence type="ECO:0000259" key="1">
    <source>
        <dbReference type="Pfam" id="PF01210"/>
    </source>
</evidence>
<dbReference type="PANTHER" id="PTHR38015:SF1">
    <property type="entry name" value="OPINE DEHYDROGENASE DOMAIN-CONTAINING PROTEIN"/>
    <property type="match status" value="1"/>
</dbReference>
<dbReference type="GO" id="GO:0016616">
    <property type="term" value="F:oxidoreductase activity, acting on the CH-OH group of donors, NAD or NADP as acceptor"/>
    <property type="evidence" value="ECO:0007669"/>
    <property type="project" value="InterPro"/>
</dbReference>
<dbReference type="Gene3D" id="3.40.50.720">
    <property type="entry name" value="NAD(P)-binding Rossmann-like Domain"/>
    <property type="match status" value="1"/>
</dbReference>
<evidence type="ECO:0000313" key="2">
    <source>
        <dbReference type="EMBL" id="RZI00072.1"/>
    </source>
</evidence>
<gene>
    <name evidence="2" type="ORF">EIG99_12560</name>
</gene>
<dbReference type="GO" id="GO:0046168">
    <property type="term" value="P:glycerol-3-phosphate catabolic process"/>
    <property type="evidence" value="ECO:0007669"/>
    <property type="project" value="InterPro"/>
</dbReference>
<sequence>MKIAIVGSGNGAVTSAVDMTNQGHDVKLYCRNASIEKFDKAIEQGGFHFNNEGEENFVNFTNVSDDIEEVISDAEIIQVIIPSTFIEYYAHIMAPFVNENQIILFNMAAAMGSAR</sequence>